<gene>
    <name evidence="8" type="ORF">F4561_006088</name>
</gene>
<comment type="caution">
    <text evidence="8">The sequence shown here is derived from an EMBL/GenBank/DDBJ whole genome shotgun (WGS) entry which is preliminary data.</text>
</comment>
<evidence type="ECO:0000256" key="3">
    <source>
        <dbReference type="ARBA" id="ARBA00023015"/>
    </source>
</evidence>
<dbReference type="SUPFAM" id="SSF88659">
    <property type="entry name" value="Sigma3 and sigma4 domains of RNA polymerase sigma factors"/>
    <property type="match status" value="1"/>
</dbReference>
<sequence>MPSSEERIAAVWSRDRRYLHAVAARVLGDRTEAEDVVQDAFARLALQPVDALDDPRAWLLVAVRRLALDRLRSARLRLSEPTDTADLAARTPDSGADPADRVTLDDEVRSALGLVLDRLTPAQRTVFLLHDVFGVPFDGIAELVGRTPAACRQLARQARKSVRGGARQPAATPVPSEASTLSAVAKRFADACAGGDLDALARLLDPRVSGWATIGGRRVGLAEGIATVAERTLRFLGPGSGWHLTPIPLDEGVGLLVTRRSEPVAVVRLDVREERVRSLHAVVLER</sequence>
<dbReference type="Proteomes" id="UP000523007">
    <property type="component" value="Unassembled WGS sequence"/>
</dbReference>
<dbReference type="AlphaFoldDB" id="A0A7W7RNE6"/>
<dbReference type="Gene3D" id="1.10.1740.10">
    <property type="match status" value="1"/>
</dbReference>
<dbReference type="GO" id="GO:0003677">
    <property type="term" value="F:DNA binding"/>
    <property type="evidence" value="ECO:0007669"/>
    <property type="project" value="InterPro"/>
</dbReference>
<comment type="subunit">
    <text evidence="2">Interacts transiently with the RNA polymerase catalytic core formed by RpoA, RpoB, RpoC and RpoZ (2 alpha, 1 beta, 1 beta' and 1 omega subunit) to form the RNA polymerase holoenzyme that can initiate transcription.</text>
</comment>
<keyword evidence="3" id="KW-0805">Transcription regulation</keyword>
<feature type="domain" description="RNA polymerase sigma factor 70 region 4 type 2" evidence="7">
    <location>
        <begin position="111"/>
        <end position="161"/>
    </location>
</feature>
<accession>A0A7W7RNE6</accession>
<dbReference type="EMBL" id="JACHJT010000002">
    <property type="protein sequence ID" value="MBB4935194.1"/>
    <property type="molecule type" value="Genomic_DNA"/>
</dbReference>
<dbReference type="PANTHER" id="PTHR30173">
    <property type="entry name" value="SIGMA 19 FACTOR"/>
    <property type="match status" value="1"/>
</dbReference>
<reference evidence="8 9" key="1">
    <citation type="submission" date="2020-08" db="EMBL/GenBank/DDBJ databases">
        <title>Sequencing the genomes of 1000 actinobacteria strains.</title>
        <authorList>
            <person name="Klenk H.-P."/>
        </authorList>
    </citation>
    <scope>NUCLEOTIDE SEQUENCE [LARGE SCALE GENOMIC DNA]</scope>
    <source>
        <strain evidence="8 9">DSM 102030</strain>
    </source>
</reference>
<evidence type="ECO:0000313" key="8">
    <source>
        <dbReference type="EMBL" id="MBB4935194.1"/>
    </source>
</evidence>
<dbReference type="InterPro" id="IPR013325">
    <property type="entry name" value="RNA_pol_sigma_r2"/>
</dbReference>
<feature type="domain" description="RNA polymerase sigma-70 region 2" evidence="6">
    <location>
        <begin position="14"/>
        <end position="75"/>
    </location>
</feature>
<evidence type="ECO:0000313" key="9">
    <source>
        <dbReference type="Proteomes" id="UP000523007"/>
    </source>
</evidence>
<dbReference type="InterPro" id="IPR036388">
    <property type="entry name" value="WH-like_DNA-bd_sf"/>
</dbReference>
<dbReference type="Pfam" id="PF04542">
    <property type="entry name" value="Sigma70_r2"/>
    <property type="match status" value="1"/>
</dbReference>
<evidence type="ECO:0000256" key="1">
    <source>
        <dbReference type="ARBA" id="ARBA00010641"/>
    </source>
</evidence>
<keyword evidence="4" id="KW-0731">Sigma factor</keyword>
<protein>
    <submittedName>
        <fullName evidence="8">RNA polymerase sigma-70 factor (ECF subfamily)</fullName>
    </submittedName>
</protein>
<dbReference type="NCBIfam" id="TIGR02937">
    <property type="entry name" value="sigma70-ECF"/>
    <property type="match status" value="1"/>
</dbReference>
<dbReference type="GO" id="GO:0016987">
    <property type="term" value="F:sigma factor activity"/>
    <property type="evidence" value="ECO:0007669"/>
    <property type="project" value="UniProtKB-KW"/>
</dbReference>
<keyword evidence="5" id="KW-0804">Transcription</keyword>
<evidence type="ECO:0000256" key="5">
    <source>
        <dbReference type="ARBA" id="ARBA00023163"/>
    </source>
</evidence>
<dbReference type="InterPro" id="IPR013324">
    <property type="entry name" value="RNA_pol_sigma_r3/r4-like"/>
</dbReference>
<evidence type="ECO:0000259" key="7">
    <source>
        <dbReference type="Pfam" id="PF08281"/>
    </source>
</evidence>
<dbReference type="InterPro" id="IPR014284">
    <property type="entry name" value="RNA_pol_sigma-70_dom"/>
</dbReference>
<comment type="similarity">
    <text evidence="1">Belongs to the sigma-70 factor family. ECF subfamily.</text>
</comment>
<dbReference type="SUPFAM" id="SSF54427">
    <property type="entry name" value="NTF2-like"/>
    <property type="match status" value="1"/>
</dbReference>
<evidence type="ECO:0000259" key="6">
    <source>
        <dbReference type="Pfam" id="PF04542"/>
    </source>
</evidence>
<proteinExistence type="inferred from homology"/>
<evidence type="ECO:0000256" key="2">
    <source>
        <dbReference type="ARBA" id="ARBA00011344"/>
    </source>
</evidence>
<dbReference type="GO" id="GO:0006352">
    <property type="term" value="P:DNA-templated transcription initiation"/>
    <property type="evidence" value="ECO:0007669"/>
    <property type="project" value="InterPro"/>
</dbReference>
<dbReference type="SUPFAM" id="SSF88946">
    <property type="entry name" value="Sigma2 domain of RNA polymerase sigma factors"/>
    <property type="match status" value="1"/>
</dbReference>
<organism evidence="8 9">
    <name type="scientific">Lipingzhangella halophila</name>
    <dbReference type="NCBI Taxonomy" id="1783352"/>
    <lineage>
        <taxon>Bacteria</taxon>
        <taxon>Bacillati</taxon>
        <taxon>Actinomycetota</taxon>
        <taxon>Actinomycetes</taxon>
        <taxon>Streptosporangiales</taxon>
        <taxon>Nocardiopsidaceae</taxon>
        <taxon>Lipingzhangella</taxon>
    </lineage>
</organism>
<evidence type="ECO:0000256" key="4">
    <source>
        <dbReference type="ARBA" id="ARBA00023082"/>
    </source>
</evidence>
<dbReference type="InterPro" id="IPR032710">
    <property type="entry name" value="NTF2-like_dom_sf"/>
</dbReference>
<dbReference type="Pfam" id="PF08281">
    <property type="entry name" value="Sigma70_r4_2"/>
    <property type="match status" value="1"/>
</dbReference>
<name>A0A7W7RNE6_9ACTN</name>
<dbReference type="InterPro" id="IPR013249">
    <property type="entry name" value="RNA_pol_sigma70_r4_t2"/>
</dbReference>
<dbReference type="PANTHER" id="PTHR30173:SF43">
    <property type="entry name" value="ECF RNA POLYMERASE SIGMA FACTOR SIGI-RELATED"/>
    <property type="match status" value="1"/>
</dbReference>
<dbReference type="Gene3D" id="1.10.10.10">
    <property type="entry name" value="Winged helix-like DNA-binding domain superfamily/Winged helix DNA-binding domain"/>
    <property type="match status" value="1"/>
</dbReference>
<dbReference type="RefSeq" id="WP_184584955.1">
    <property type="nucleotide sequence ID" value="NZ_JACHJT010000002.1"/>
</dbReference>
<keyword evidence="9" id="KW-1185">Reference proteome</keyword>
<dbReference type="InterPro" id="IPR007627">
    <property type="entry name" value="RNA_pol_sigma70_r2"/>
</dbReference>
<dbReference type="InterPro" id="IPR052704">
    <property type="entry name" value="ECF_Sigma-70_Domain"/>
</dbReference>